<keyword evidence="9 15" id="KW-0067">ATP-binding</keyword>
<keyword evidence="8 15" id="KW-0547">Nucleotide-binding</keyword>
<dbReference type="GO" id="GO:0003918">
    <property type="term" value="F:DNA topoisomerase type II (double strand cut, ATP-hydrolyzing) activity"/>
    <property type="evidence" value="ECO:0007669"/>
    <property type="project" value="UniProtKB-UniRule"/>
</dbReference>
<dbReference type="PROSITE" id="PS00177">
    <property type="entry name" value="TOPOISOMERASE_II"/>
    <property type="match status" value="1"/>
</dbReference>
<feature type="region of interest" description="Disordered" evidence="16">
    <location>
        <begin position="1290"/>
        <end position="1460"/>
    </location>
</feature>
<evidence type="ECO:0000259" key="18">
    <source>
        <dbReference type="PROSITE" id="PS52040"/>
    </source>
</evidence>
<dbReference type="GO" id="GO:0003677">
    <property type="term" value="F:DNA binding"/>
    <property type="evidence" value="ECO:0007669"/>
    <property type="project" value="UniProtKB-UniRule"/>
</dbReference>
<dbReference type="OrthoDB" id="276498at2759"/>
<dbReference type="InterPro" id="IPR013758">
    <property type="entry name" value="Topo_IIA_A/C_ab"/>
</dbReference>
<feature type="region of interest" description="Disordered" evidence="16">
    <location>
        <begin position="1489"/>
        <end position="1765"/>
    </location>
</feature>
<keyword evidence="20" id="KW-1185">Reference proteome</keyword>
<dbReference type="InterPro" id="IPR034157">
    <property type="entry name" value="TOPRIM_TopoII"/>
</dbReference>
<dbReference type="FunFam" id="3.90.199.10:FF:000002">
    <property type="entry name" value="DNA topoisomerase 2"/>
    <property type="match status" value="1"/>
</dbReference>
<dbReference type="PROSITE" id="PS50880">
    <property type="entry name" value="TOPRIM"/>
    <property type="match status" value="1"/>
</dbReference>
<dbReference type="Gene3D" id="3.30.565.10">
    <property type="entry name" value="Histidine kinase-like ATPase, C-terminal domain"/>
    <property type="match status" value="1"/>
</dbReference>
<dbReference type="InterPro" id="IPR031660">
    <property type="entry name" value="TOPRIM_C"/>
</dbReference>
<comment type="function">
    <text evidence="15">Control of topological states of DNA by transient breakage and subsequent rejoining of DNA strands. Topoisomerase II makes double-strand breaks.</text>
</comment>
<dbReference type="GO" id="GO:0006325">
    <property type="term" value="P:chromatin organization"/>
    <property type="evidence" value="ECO:0007669"/>
    <property type="project" value="EnsemblFungi"/>
</dbReference>
<comment type="cofactor">
    <cofactor evidence="3">
        <name>Mg(2+)</name>
        <dbReference type="ChEBI" id="CHEBI:18420"/>
    </cofactor>
</comment>
<comment type="subunit">
    <text evidence="15">Homodimer.</text>
</comment>
<evidence type="ECO:0000256" key="13">
    <source>
        <dbReference type="ARBA" id="ARBA00023235"/>
    </source>
</evidence>
<dbReference type="InterPro" id="IPR001154">
    <property type="entry name" value="TopoII_euk"/>
</dbReference>
<dbReference type="InterPro" id="IPR002205">
    <property type="entry name" value="Topo_IIA_dom_A"/>
</dbReference>
<dbReference type="InterPro" id="IPR013760">
    <property type="entry name" value="Topo_IIA-like_dom_sf"/>
</dbReference>
<dbReference type="SUPFAM" id="SSF55874">
    <property type="entry name" value="ATPase domain of HSP90 chaperone/DNA topoisomerase II/histidine kinase"/>
    <property type="match status" value="1"/>
</dbReference>
<evidence type="ECO:0000313" key="19">
    <source>
        <dbReference type="EMBL" id="KKA28434.1"/>
    </source>
</evidence>
<gene>
    <name evidence="19" type="ORF">TD95_003046</name>
</gene>
<evidence type="ECO:0000256" key="2">
    <source>
        <dbReference type="ARBA" id="ARBA00001913"/>
    </source>
</evidence>
<keyword evidence="11 14" id="KW-0799">Topoisomerase</keyword>
<dbReference type="InterPro" id="IPR006171">
    <property type="entry name" value="TOPRIM_dom"/>
</dbReference>
<feature type="compositionally biased region" description="Low complexity" evidence="16">
    <location>
        <begin position="1434"/>
        <end position="1448"/>
    </location>
</feature>
<dbReference type="GO" id="GO:0046872">
    <property type="term" value="F:metal ion binding"/>
    <property type="evidence" value="ECO:0007669"/>
    <property type="project" value="UniProtKB-KW"/>
</dbReference>
<dbReference type="GO" id="GO:0006265">
    <property type="term" value="P:DNA topological change"/>
    <property type="evidence" value="ECO:0007669"/>
    <property type="project" value="UniProtKB-UniRule"/>
</dbReference>
<keyword evidence="10" id="KW-0460">Magnesium</keyword>
<keyword evidence="12 14" id="KW-0238">DNA-binding</keyword>
<dbReference type="EMBL" id="LAEV01001330">
    <property type="protein sequence ID" value="KKA28434.1"/>
    <property type="molecule type" value="Genomic_DNA"/>
</dbReference>
<dbReference type="PANTHER" id="PTHR10169:SF38">
    <property type="entry name" value="DNA TOPOISOMERASE 2"/>
    <property type="match status" value="1"/>
</dbReference>
<evidence type="ECO:0000256" key="12">
    <source>
        <dbReference type="ARBA" id="ARBA00023125"/>
    </source>
</evidence>
<dbReference type="Gene3D" id="1.10.268.10">
    <property type="entry name" value="Topoisomerase, domain 3"/>
    <property type="match status" value="1"/>
</dbReference>
<dbReference type="GO" id="GO:0000791">
    <property type="term" value="C:euchromatin"/>
    <property type="evidence" value="ECO:0007669"/>
    <property type="project" value="EnsemblFungi"/>
</dbReference>
<dbReference type="SMART" id="SM00387">
    <property type="entry name" value="HATPase_c"/>
    <property type="match status" value="1"/>
</dbReference>
<feature type="compositionally biased region" description="Low complexity" evidence="16">
    <location>
        <begin position="1575"/>
        <end position="1590"/>
    </location>
</feature>
<dbReference type="InterPro" id="IPR050634">
    <property type="entry name" value="DNA_Topoisomerase_II"/>
</dbReference>
<comment type="cofactor">
    <cofactor evidence="2">
        <name>Ca(2+)</name>
        <dbReference type="ChEBI" id="CHEBI:29108"/>
    </cofactor>
</comment>
<dbReference type="CDD" id="cd03365">
    <property type="entry name" value="TOPRIM_TopoIIA"/>
    <property type="match status" value="1"/>
</dbReference>
<proteinExistence type="inferred from homology"/>
<feature type="compositionally biased region" description="Low complexity" evidence="16">
    <location>
        <begin position="1385"/>
        <end position="1397"/>
    </location>
</feature>
<dbReference type="SUPFAM" id="SSF56719">
    <property type="entry name" value="Type II DNA topoisomerase"/>
    <property type="match status" value="1"/>
</dbReference>
<dbReference type="PANTHER" id="PTHR10169">
    <property type="entry name" value="DNA TOPOISOMERASE/GYRASE"/>
    <property type="match status" value="1"/>
</dbReference>
<evidence type="ECO:0000256" key="14">
    <source>
        <dbReference type="PROSITE-ProRule" id="PRU01384"/>
    </source>
</evidence>
<dbReference type="Gene3D" id="3.30.1490.30">
    <property type="match status" value="1"/>
</dbReference>
<dbReference type="EC" id="5.6.2.2" evidence="5 15"/>
<name>A0A0F4ZCV8_9PEZI</name>
<dbReference type="GO" id="GO:0005524">
    <property type="term" value="F:ATP binding"/>
    <property type="evidence" value="ECO:0007669"/>
    <property type="project" value="UniProtKB-UniRule"/>
</dbReference>
<feature type="active site" description="O-(5'-phospho-DNA)-tyrosine intermediate" evidence="14">
    <location>
        <position position="898"/>
    </location>
</feature>
<dbReference type="InterPro" id="IPR036890">
    <property type="entry name" value="HATPase_C_sf"/>
</dbReference>
<dbReference type="SMART" id="SM00434">
    <property type="entry name" value="TOP4c"/>
    <property type="match status" value="1"/>
</dbReference>
<dbReference type="Gene3D" id="3.40.50.670">
    <property type="match status" value="1"/>
</dbReference>
<dbReference type="InterPro" id="IPR013757">
    <property type="entry name" value="Topo_IIA_A_a_sf"/>
</dbReference>
<dbReference type="Gene3D" id="3.90.199.10">
    <property type="entry name" value="Topoisomerase II, domain 5"/>
    <property type="match status" value="1"/>
</dbReference>
<accession>A0A0F4ZCV8</accession>
<dbReference type="FunFam" id="3.40.50.670:FF:000001">
    <property type="entry name" value="DNA topoisomerase 2"/>
    <property type="match status" value="2"/>
</dbReference>
<dbReference type="Pfam" id="PF00521">
    <property type="entry name" value="DNA_topoisoIV"/>
    <property type="match status" value="1"/>
</dbReference>
<evidence type="ECO:0000256" key="6">
    <source>
        <dbReference type="ARBA" id="ARBA00019635"/>
    </source>
</evidence>
<dbReference type="GO" id="GO:0005634">
    <property type="term" value="C:nucleus"/>
    <property type="evidence" value="ECO:0007669"/>
    <property type="project" value="EnsemblFungi"/>
</dbReference>
<comment type="similarity">
    <text evidence="4 15">Belongs to the type II topoisomerase family.</text>
</comment>
<dbReference type="Gene3D" id="3.30.1360.40">
    <property type="match status" value="1"/>
</dbReference>
<dbReference type="GO" id="GO:0000712">
    <property type="term" value="P:resolution of meiotic recombination intermediates"/>
    <property type="evidence" value="ECO:0007669"/>
    <property type="project" value="EnsemblFungi"/>
</dbReference>
<keyword evidence="13 14" id="KW-0413">Isomerase</keyword>
<dbReference type="Gene3D" id="3.30.230.10">
    <property type="match status" value="1"/>
</dbReference>
<protein>
    <recommendedName>
        <fullName evidence="6 15">DNA topoisomerase 2</fullName>
        <ecNumber evidence="5 15">5.6.2.2</ecNumber>
    </recommendedName>
</protein>
<dbReference type="CDD" id="cd16930">
    <property type="entry name" value="HATPase_TopII-like"/>
    <property type="match status" value="1"/>
</dbReference>
<evidence type="ECO:0000256" key="5">
    <source>
        <dbReference type="ARBA" id="ARBA00012895"/>
    </source>
</evidence>
<dbReference type="CDD" id="cd03481">
    <property type="entry name" value="TopoIIA_Trans_ScTopoIIA"/>
    <property type="match status" value="1"/>
</dbReference>
<sequence>MDFDFSDESSFGMDDKDNDSDAFVPETKSKSKPPAKKAAVPKKTIQTTLTGGKAASTTTKKRTKVIDSDNDEGTNGSATAKKQKKSVAKKLPDNPFDMENTSFMEEIEVPVDPKGNKSASEQYQKLTLLQHVLKRPDTYIGSIEKTEQTMWVFNKETNLMEYRKISYVPGLYKIFDEILVNAADNKQRDTHGHASMTHLKVNIDREAGEISVENNGKGIPVEMHSSENMYVPEMIFGHLLTGSNYDDNEKKTVGGRNGYGAKLCNVFSTEFTLEVQDSTNGKRYKQTWTNNMSKIGKAKITSSKSSDFVRVTFKPDFERFGMANGIDDDLESILMRRIYDMAGTIHGVKVYLNNVHIKVKDFKQYCELYAKAIAKERAAEEGGEPSTTVIADIDKSRPRWEIGFAVSDGTFQQVSFVNNIATTSGGTHVSYIADQITSSLLAHLDKRKKGHALKQNHIRNHIFVFINCLIDNPAFTSQTKEQMTTKVSQFGSRCSLSDDFLKKISKSEAIAKIMSFAEQKADKMLAKSDGNKRSRINNAKLVDANLAGTRHGHECTLILTEGDSAKSLAVAGRAILDPDRIGVFPLRGKMLNVRDASLDQITKNQEIQNIKQFLGLKHKAVYTDTKSLRYGHLMIMADQDHDGSHIKGLLINFLQVQFPSLLKIPEFFKEFITPVVKVWQGSDPKRPLRLKSFFTQPQYTEWKEQHAHDISKWHTKYYKGLGTSSNEDAQVYFTNLDDHLKEFETMKEEEPGLLELAFSKKKADARKEWLGNFVPGTYLDHSTKSITYTDFVNRELILFSMADNIRSIPSVLDGFKPGQRKVIYACFMSNIVKDMKVVELAGYVSGRTAYQHGEASLQQTIIGLAQNFVGSNNVNCLEPSGNFGSRLAGGSDAASARYIHTRLSPFARRVFSVLDEPILEDQYEDGKKIEPKVYAPIIPMVLVNGADGIGTGWSTSIPNFHPIDIVNNIKRRMGRMEGEGSEERPFEPMVPWFRGWKGTPEAAGPDRFRFNGIANFNESNPKEVLITELPVRMWTDDFKARLEEVISGAKGPSWIKDYKEFNDHQNVHFEVMLDDKCVKAVMDEGILERFKLTKQVATSNLVAFNTNGQIHKYENTEEIMEEFYHYRLGMYEKRRKYWLDIYHRDYRRLQNQARFVQEIIAGKFVVYKKKKAVLVQDLRDRKYEAFPKITDSRKRATKDEDEDDKDDQDDEDDSVNASDFDYLLSMPIWSLTEERLQRLLDLISRKKAEYDELEAKSAKDLWVTDLDAFAAEWDLQLQLDAEIRTSIRRKGRRVSKKIGAGKGRRAAKDDDDYNPSTAKSRSKKSAAPKPPPPEKTHMRFQEMFNKSKVKVKKEESNDDPILSDFSDGDFVALKREKSSGGSSGGPSKKSPSVPPKKNAVKDEDDFEDIDMKDGNADIDMGTPMSIRTKTPRRSAAVKAASKKTFSFSDDSDDDEDNSHVLGDLAGMVKGINNSKDADADEKPRLSKFSLASKSAGSASAVAKVLPQKPKKSAFDFGDSDDETNYELLAKSSPARAGKDHEAKSLADRPSRPDDDNDDDDLFTMSDMKPVRKHSAAGTTATSSLLASLGARKVRKQSAAATPSSRQPTRDNNAEEEEEDTSKLSTAARVYAAKKSTTGSRFVLSDDESDVNNLSEPEFNSPPPPTRKKTSAAAAARSGASLARKPAKGKARATGDVDGDVEMDDVDDLADMPVTSNRPVRASRSRSVAKPVRYVELSEEEEEEEEEEEGEEEEEEEEEEDDMDLE</sequence>
<evidence type="ECO:0000256" key="15">
    <source>
        <dbReference type="RuleBase" id="RU362094"/>
    </source>
</evidence>
<feature type="compositionally biased region" description="Acidic residues" evidence="16">
    <location>
        <begin position="1696"/>
        <end position="1709"/>
    </location>
</feature>
<reference evidence="19 20" key="1">
    <citation type="submission" date="2015-03" db="EMBL/GenBank/DDBJ databases">
        <authorList>
            <person name="Radwan O."/>
            <person name="Al-Naeli F.A."/>
            <person name="Rendon G.A."/>
            <person name="Fields C."/>
        </authorList>
    </citation>
    <scope>NUCLEOTIDE SEQUENCE [LARGE SCALE GENOMIC DNA]</scope>
    <source>
        <strain evidence="19">CR-DP1</strain>
    </source>
</reference>
<feature type="domain" description="Topo IIA-type catalytic" evidence="18">
    <location>
        <begin position="808"/>
        <end position="1266"/>
    </location>
</feature>
<evidence type="ECO:0000256" key="16">
    <source>
        <dbReference type="SAM" id="MobiDB-lite"/>
    </source>
</evidence>
<dbReference type="InterPro" id="IPR014721">
    <property type="entry name" value="Ribsml_uS5_D2-typ_fold_subgr"/>
</dbReference>
<dbReference type="GO" id="GO:0007076">
    <property type="term" value="P:mitotic chromosome condensation"/>
    <property type="evidence" value="ECO:0007669"/>
    <property type="project" value="EnsemblFungi"/>
</dbReference>
<dbReference type="Pfam" id="PF16898">
    <property type="entry name" value="TOPRIM_C"/>
    <property type="match status" value="1"/>
</dbReference>
<evidence type="ECO:0000256" key="11">
    <source>
        <dbReference type="ARBA" id="ARBA00023029"/>
    </source>
</evidence>
<evidence type="ECO:0000256" key="10">
    <source>
        <dbReference type="ARBA" id="ARBA00022842"/>
    </source>
</evidence>
<dbReference type="Proteomes" id="UP000033483">
    <property type="component" value="Unassembled WGS sequence"/>
</dbReference>
<dbReference type="InterPro" id="IPR020568">
    <property type="entry name" value="Ribosomal_Su5_D2-typ_SF"/>
</dbReference>
<evidence type="ECO:0000256" key="7">
    <source>
        <dbReference type="ARBA" id="ARBA00022723"/>
    </source>
</evidence>
<dbReference type="Pfam" id="PF02518">
    <property type="entry name" value="HATPase_c"/>
    <property type="match status" value="1"/>
</dbReference>
<dbReference type="PROSITE" id="PS52040">
    <property type="entry name" value="TOPO_IIA"/>
    <property type="match status" value="1"/>
</dbReference>
<feature type="compositionally biased region" description="Low complexity" evidence="16">
    <location>
        <begin position="1717"/>
        <end position="1731"/>
    </location>
</feature>
<feature type="domain" description="Toprim" evidence="17">
    <location>
        <begin position="555"/>
        <end position="669"/>
    </location>
</feature>
<dbReference type="InterPro" id="IPR018522">
    <property type="entry name" value="TopoIIA_CS"/>
</dbReference>
<evidence type="ECO:0000256" key="9">
    <source>
        <dbReference type="ARBA" id="ARBA00022840"/>
    </source>
</evidence>
<evidence type="ECO:0000256" key="1">
    <source>
        <dbReference type="ARBA" id="ARBA00000185"/>
    </source>
</evidence>
<evidence type="ECO:0000313" key="20">
    <source>
        <dbReference type="Proteomes" id="UP000033483"/>
    </source>
</evidence>
<feature type="region of interest" description="Disordered" evidence="16">
    <location>
        <begin position="1"/>
        <end position="97"/>
    </location>
</feature>
<evidence type="ECO:0000256" key="4">
    <source>
        <dbReference type="ARBA" id="ARBA00011080"/>
    </source>
</evidence>
<dbReference type="InterPro" id="IPR001241">
    <property type="entry name" value="Topo_IIA"/>
</dbReference>
<evidence type="ECO:0000256" key="8">
    <source>
        <dbReference type="ARBA" id="ARBA00022741"/>
    </source>
</evidence>
<dbReference type="SMART" id="SM00433">
    <property type="entry name" value="TOP2c"/>
    <property type="match status" value="1"/>
</dbReference>
<comment type="caution">
    <text evidence="19">The sequence shown here is derived from an EMBL/GenBank/DDBJ whole genome shotgun (WGS) entry which is preliminary data.</text>
</comment>
<dbReference type="InterPro" id="IPR003594">
    <property type="entry name" value="HATPase_dom"/>
</dbReference>
<dbReference type="SUPFAM" id="SSF54211">
    <property type="entry name" value="Ribosomal protein S5 domain 2-like"/>
    <property type="match status" value="1"/>
</dbReference>
<evidence type="ECO:0000259" key="17">
    <source>
        <dbReference type="PROSITE" id="PS50880"/>
    </source>
</evidence>
<feature type="compositionally biased region" description="Low complexity" evidence="16">
    <location>
        <begin position="1489"/>
        <end position="1505"/>
    </location>
</feature>
<feature type="compositionally biased region" description="Acidic residues" evidence="16">
    <location>
        <begin position="1736"/>
        <end position="1765"/>
    </location>
</feature>
<feature type="compositionally biased region" description="Low complexity" evidence="16">
    <location>
        <begin position="1670"/>
        <end position="1683"/>
    </location>
</feature>
<dbReference type="InterPro" id="IPR013759">
    <property type="entry name" value="Topo_IIA_B_C"/>
</dbReference>
<dbReference type="InterPro" id="IPR013506">
    <property type="entry name" value="Topo_IIA_bsu_dom2"/>
</dbReference>
<dbReference type="FunFam" id="3.30.1360.40:FF:000003">
    <property type="entry name" value="DNA topoisomerase 2"/>
    <property type="match status" value="1"/>
</dbReference>
<dbReference type="FunFam" id="3.30.565.10:FF:000004">
    <property type="entry name" value="DNA topoisomerase 2"/>
    <property type="match status" value="1"/>
</dbReference>
<dbReference type="Pfam" id="PF01751">
    <property type="entry name" value="Toprim"/>
    <property type="match status" value="1"/>
</dbReference>
<feature type="region of interest" description="Disordered" evidence="16">
    <location>
        <begin position="1194"/>
        <end position="1216"/>
    </location>
</feature>
<organism evidence="19 20">
    <name type="scientific">Thielaviopsis punctulata</name>
    <dbReference type="NCBI Taxonomy" id="72032"/>
    <lineage>
        <taxon>Eukaryota</taxon>
        <taxon>Fungi</taxon>
        <taxon>Dikarya</taxon>
        <taxon>Ascomycota</taxon>
        <taxon>Pezizomycotina</taxon>
        <taxon>Sordariomycetes</taxon>
        <taxon>Hypocreomycetidae</taxon>
        <taxon>Microascales</taxon>
        <taxon>Ceratocystidaceae</taxon>
        <taxon>Thielaviopsis</taxon>
    </lineage>
</organism>
<dbReference type="GO" id="GO:0034506">
    <property type="term" value="C:chromosome, centromeric core domain"/>
    <property type="evidence" value="ECO:0007669"/>
    <property type="project" value="EnsemblFungi"/>
</dbReference>
<keyword evidence="7" id="KW-0479">Metal-binding</keyword>
<dbReference type="FunFam" id="3.30.230.10:FF:000008">
    <property type="entry name" value="DNA topoisomerase 2"/>
    <property type="match status" value="1"/>
</dbReference>
<comment type="catalytic activity">
    <reaction evidence="1 14 15">
        <text>ATP-dependent breakage, passage and rejoining of double-stranded DNA.</text>
        <dbReference type="EC" id="5.6.2.2"/>
    </reaction>
</comment>
<dbReference type="PRINTS" id="PR01158">
    <property type="entry name" value="TOPISMRASEII"/>
</dbReference>
<evidence type="ECO:0000256" key="3">
    <source>
        <dbReference type="ARBA" id="ARBA00001946"/>
    </source>
</evidence>
<feature type="compositionally biased region" description="Acidic residues" evidence="16">
    <location>
        <begin position="1199"/>
        <end position="1214"/>
    </location>
</feature>
<feature type="compositionally biased region" description="Low complexity" evidence="16">
    <location>
        <begin position="36"/>
        <end position="58"/>
    </location>
</feature>
<dbReference type="Pfam" id="PF00204">
    <property type="entry name" value="DNA_gyraseB"/>
    <property type="match status" value="1"/>
</dbReference>
<dbReference type="PRINTS" id="PR00418">
    <property type="entry name" value="TPI2FAMILY"/>
</dbReference>
<feature type="compositionally biased region" description="Basic and acidic residues" evidence="16">
    <location>
        <begin position="1536"/>
        <end position="1553"/>
    </location>
</feature>